<evidence type="ECO:0000313" key="7">
    <source>
        <dbReference type="Proteomes" id="UP000542813"/>
    </source>
</evidence>
<keyword evidence="7" id="KW-1185">Reference proteome</keyword>
<keyword evidence="2 4" id="KW-0238">DNA-binding</keyword>
<proteinExistence type="predicted"/>
<reference evidence="6 7" key="1">
    <citation type="submission" date="2020-08" db="EMBL/GenBank/DDBJ databases">
        <title>Sequencing the genomes of 1000 actinobacteria strains.</title>
        <authorList>
            <person name="Klenk H.-P."/>
        </authorList>
    </citation>
    <scope>NUCLEOTIDE SEQUENCE [LARGE SCALE GENOMIC DNA]</scope>
    <source>
        <strain evidence="6 7">DSM 102122</strain>
    </source>
</reference>
<dbReference type="GO" id="GO:0000976">
    <property type="term" value="F:transcription cis-regulatory region binding"/>
    <property type="evidence" value="ECO:0007669"/>
    <property type="project" value="TreeGrafter"/>
</dbReference>
<evidence type="ECO:0000256" key="4">
    <source>
        <dbReference type="PROSITE-ProRule" id="PRU00335"/>
    </source>
</evidence>
<dbReference type="EMBL" id="JACHMM010000001">
    <property type="protein sequence ID" value="MBB5785523.1"/>
    <property type="molecule type" value="Genomic_DNA"/>
</dbReference>
<comment type="caution">
    <text evidence="6">The sequence shown here is derived from an EMBL/GenBank/DDBJ whole genome shotgun (WGS) entry which is preliminary data.</text>
</comment>
<feature type="domain" description="HTH tetR-type" evidence="5">
    <location>
        <begin position="22"/>
        <end position="82"/>
    </location>
</feature>
<dbReference type="SUPFAM" id="SSF48498">
    <property type="entry name" value="Tetracyclin repressor-like, C-terminal domain"/>
    <property type="match status" value="1"/>
</dbReference>
<gene>
    <name evidence="6" type="ORF">HD601_000098</name>
</gene>
<dbReference type="Gene3D" id="1.10.10.60">
    <property type="entry name" value="Homeodomain-like"/>
    <property type="match status" value="1"/>
</dbReference>
<dbReference type="InterPro" id="IPR009057">
    <property type="entry name" value="Homeodomain-like_sf"/>
</dbReference>
<feature type="DNA-binding region" description="H-T-H motif" evidence="4">
    <location>
        <begin position="45"/>
        <end position="64"/>
    </location>
</feature>
<dbReference type="RefSeq" id="WP_184818324.1">
    <property type="nucleotide sequence ID" value="NZ_JACHMM010000001.1"/>
</dbReference>
<dbReference type="Pfam" id="PF02909">
    <property type="entry name" value="TetR_C_1"/>
    <property type="match status" value="1"/>
</dbReference>
<evidence type="ECO:0000313" key="6">
    <source>
        <dbReference type="EMBL" id="MBB5785523.1"/>
    </source>
</evidence>
<dbReference type="PANTHER" id="PTHR30055">
    <property type="entry name" value="HTH-TYPE TRANSCRIPTIONAL REGULATOR RUTR"/>
    <property type="match status" value="1"/>
</dbReference>
<evidence type="ECO:0000256" key="2">
    <source>
        <dbReference type="ARBA" id="ARBA00023125"/>
    </source>
</evidence>
<evidence type="ECO:0000256" key="3">
    <source>
        <dbReference type="ARBA" id="ARBA00023163"/>
    </source>
</evidence>
<dbReference type="PROSITE" id="PS50977">
    <property type="entry name" value="HTH_TETR_2"/>
    <property type="match status" value="1"/>
</dbReference>
<dbReference type="Proteomes" id="UP000542813">
    <property type="component" value="Unassembled WGS sequence"/>
</dbReference>
<organism evidence="6 7">
    <name type="scientific">Jiangella mangrovi</name>
    <dbReference type="NCBI Taxonomy" id="1524084"/>
    <lineage>
        <taxon>Bacteria</taxon>
        <taxon>Bacillati</taxon>
        <taxon>Actinomycetota</taxon>
        <taxon>Actinomycetes</taxon>
        <taxon>Jiangellales</taxon>
        <taxon>Jiangellaceae</taxon>
        <taxon>Jiangella</taxon>
    </lineage>
</organism>
<dbReference type="InterPro" id="IPR004111">
    <property type="entry name" value="Repressor_TetR_C"/>
</dbReference>
<name>A0A7W9GKK1_9ACTN</name>
<dbReference type="GO" id="GO:0045892">
    <property type="term" value="P:negative regulation of DNA-templated transcription"/>
    <property type="evidence" value="ECO:0007669"/>
    <property type="project" value="InterPro"/>
</dbReference>
<sequence>MSDVVAVLWSDEPRRKPGPRPRFTIDDVVGAAIAIADAEGLDAVTMQRVADELGAAKMGVYRYVSAKEELAALMLDRALGDPPSAGTGPWQSQLRAWALAMHERMSARPWTLELTVGRRTPGPRELAWFEYGLAALRGTPLDGPDRMDVLAVLANHVRGGVQQEAGATEPEQALLESFQQVLAAHADRFPETVAAFAAAQESGRQDNALRFGIERILEGVTEYVARAGREA</sequence>
<protein>
    <submittedName>
        <fullName evidence="6">AcrR family transcriptional regulator</fullName>
    </submittedName>
</protein>
<evidence type="ECO:0000256" key="1">
    <source>
        <dbReference type="ARBA" id="ARBA00023015"/>
    </source>
</evidence>
<dbReference type="InterPro" id="IPR001647">
    <property type="entry name" value="HTH_TetR"/>
</dbReference>
<accession>A0A7W9GKK1</accession>
<keyword evidence="1" id="KW-0805">Transcription regulation</keyword>
<dbReference type="InterPro" id="IPR036271">
    <property type="entry name" value="Tet_transcr_reg_TetR-rel_C_sf"/>
</dbReference>
<dbReference type="SUPFAM" id="SSF46689">
    <property type="entry name" value="Homeodomain-like"/>
    <property type="match status" value="1"/>
</dbReference>
<dbReference type="GO" id="GO:0003700">
    <property type="term" value="F:DNA-binding transcription factor activity"/>
    <property type="evidence" value="ECO:0007669"/>
    <property type="project" value="TreeGrafter"/>
</dbReference>
<keyword evidence="3" id="KW-0804">Transcription</keyword>
<dbReference type="InterPro" id="IPR050109">
    <property type="entry name" value="HTH-type_TetR-like_transc_reg"/>
</dbReference>
<dbReference type="Pfam" id="PF00440">
    <property type="entry name" value="TetR_N"/>
    <property type="match status" value="1"/>
</dbReference>
<dbReference type="Gene3D" id="1.10.357.10">
    <property type="entry name" value="Tetracycline Repressor, domain 2"/>
    <property type="match status" value="1"/>
</dbReference>
<dbReference type="AlphaFoldDB" id="A0A7W9GKK1"/>
<evidence type="ECO:0000259" key="5">
    <source>
        <dbReference type="PROSITE" id="PS50977"/>
    </source>
</evidence>
<dbReference type="PANTHER" id="PTHR30055:SF151">
    <property type="entry name" value="TRANSCRIPTIONAL REGULATORY PROTEIN"/>
    <property type="match status" value="1"/>
</dbReference>